<dbReference type="Proteomes" id="UP001497525">
    <property type="component" value="Unassembled WGS sequence"/>
</dbReference>
<dbReference type="AlphaFoldDB" id="A0AAV2T946"/>
<comment type="caution">
    <text evidence="1">The sequence shown here is derived from an EMBL/GenBank/DDBJ whole genome shotgun (WGS) entry which is preliminary data.</text>
</comment>
<evidence type="ECO:0000313" key="1">
    <source>
        <dbReference type="EMBL" id="CAL5132722.1"/>
    </source>
</evidence>
<dbReference type="PANTHER" id="PTHR34221:SF4">
    <property type="entry name" value="CHROMOSOME LG9 OPEN READING FRAME, HUMAN C17ORF98"/>
    <property type="match status" value="1"/>
</dbReference>
<dbReference type="EMBL" id="CAXLJL010000134">
    <property type="protein sequence ID" value="CAL5132722.1"/>
    <property type="molecule type" value="Genomic_DNA"/>
</dbReference>
<organism evidence="1 2">
    <name type="scientific">Calicophoron daubneyi</name>
    <name type="common">Rumen fluke</name>
    <name type="synonym">Paramphistomum daubneyi</name>
    <dbReference type="NCBI Taxonomy" id="300641"/>
    <lineage>
        <taxon>Eukaryota</taxon>
        <taxon>Metazoa</taxon>
        <taxon>Spiralia</taxon>
        <taxon>Lophotrochozoa</taxon>
        <taxon>Platyhelminthes</taxon>
        <taxon>Trematoda</taxon>
        <taxon>Digenea</taxon>
        <taxon>Plagiorchiida</taxon>
        <taxon>Pronocephalata</taxon>
        <taxon>Paramphistomoidea</taxon>
        <taxon>Paramphistomidae</taxon>
        <taxon>Calicophoron</taxon>
    </lineage>
</organism>
<name>A0AAV2T946_CALDB</name>
<sequence>MSASVKTTTQNPSNKWLEMMYENKLYRTPQTPRSQELTRRERAFILDSVAVSHISDDNSTANPKVGSVIPVYNAQLDPHAKKYFKSPYVKKVLNQTGQKFPGTCIDGSIIGRFAEHGAPAEYLRRRNVNGCGRSVEVAGGHAHYGEDVVPMVGYNGPFGYRRNTPKLRKVPSSFGVVTDLPLH</sequence>
<proteinExistence type="predicted"/>
<dbReference type="PANTHER" id="PTHR34221">
    <property type="entry name" value="HYPOTHETICAL PROTEIN LOC691189"/>
    <property type="match status" value="1"/>
</dbReference>
<reference evidence="1" key="1">
    <citation type="submission" date="2024-06" db="EMBL/GenBank/DDBJ databases">
        <authorList>
            <person name="Liu X."/>
            <person name="Lenzi L."/>
            <person name="Haldenby T S."/>
            <person name="Uol C."/>
        </authorList>
    </citation>
    <scope>NUCLEOTIDE SEQUENCE</scope>
</reference>
<evidence type="ECO:0000313" key="2">
    <source>
        <dbReference type="Proteomes" id="UP001497525"/>
    </source>
</evidence>
<dbReference type="Pfam" id="PF15075">
    <property type="entry name" value="SPMAP1-like"/>
    <property type="match status" value="1"/>
</dbReference>
<gene>
    <name evidence="1" type="ORF">CDAUBV1_LOCUS5564</name>
</gene>
<protein>
    <submittedName>
        <fullName evidence="1">Uncharacterized protein</fullName>
    </submittedName>
</protein>
<dbReference type="InterPro" id="IPR028027">
    <property type="entry name" value="SPMAP1"/>
</dbReference>
<accession>A0AAV2T946</accession>